<proteinExistence type="predicted"/>
<gene>
    <name evidence="1" type="ORF">C0V70_06245</name>
</gene>
<reference evidence="1 2" key="1">
    <citation type="submission" date="2018-01" db="EMBL/GenBank/DDBJ databases">
        <title>Complete genome sequence of Bacteriovorax stolpii DSM12778.</title>
        <authorList>
            <person name="Tang B."/>
            <person name="Chang J."/>
        </authorList>
    </citation>
    <scope>NUCLEOTIDE SEQUENCE [LARGE SCALE GENOMIC DNA]</scope>
    <source>
        <strain evidence="1 2">DSM 12778</strain>
    </source>
</reference>
<dbReference type="KEGG" id="bsto:C0V70_06245"/>
<keyword evidence="2" id="KW-1185">Reference proteome</keyword>
<evidence type="ECO:0000313" key="2">
    <source>
        <dbReference type="Proteomes" id="UP000235584"/>
    </source>
</evidence>
<evidence type="ECO:0000313" key="1">
    <source>
        <dbReference type="EMBL" id="AUN97717.1"/>
    </source>
</evidence>
<dbReference type="Proteomes" id="UP000235584">
    <property type="component" value="Chromosome"/>
</dbReference>
<protein>
    <submittedName>
        <fullName evidence="1">Nuclear transport factor 2 family protein</fullName>
    </submittedName>
</protein>
<dbReference type="InterPro" id="IPR032710">
    <property type="entry name" value="NTF2-like_dom_sf"/>
</dbReference>
<dbReference type="SUPFAM" id="SSF54427">
    <property type="entry name" value="NTF2-like"/>
    <property type="match status" value="1"/>
</dbReference>
<dbReference type="Gene3D" id="3.10.450.50">
    <property type="match status" value="1"/>
</dbReference>
<dbReference type="Pfam" id="PF12680">
    <property type="entry name" value="SnoaL_2"/>
    <property type="match status" value="1"/>
</dbReference>
<sequence length="137" mass="16112">MSALEGLLKWYGNLDETTLGKIDDYYDSQAFFKDPFNEVKGSDKIALIFNDMFENMQNPRFEFADIIERDNQAFVTWNFIFSFKGKKQVIHGSSHFKFNNQKVVYHRDYWDVGEELLLKIPLIGKMYGAFRRKVGST</sequence>
<name>A0A2K9NQD3_BACTC</name>
<dbReference type="AlphaFoldDB" id="A0A2K9NQD3"/>
<dbReference type="InterPro" id="IPR037401">
    <property type="entry name" value="SnoaL-like"/>
</dbReference>
<dbReference type="EMBL" id="CP025704">
    <property type="protein sequence ID" value="AUN97717.1"/>
    <property type="molecule type" value="Genomic_DNA"/>
</dbReference>
<dbReference type="OrthoDB" id="9779233at2"/>
<organism evidence="1 2">
    <name type="scientific">Bacteriovorax stolpii</name>
    <name type="common">Bdellovibrio stolpii</name>
    <dbReference type="NCBI Taxonomy" id="960"/>
    <lineage>
        <taxon>Bacteria</taxon>
        <taxon>Pseudomonadati</taxon>
        <taxon>Bdellovibrionota</taxon>
        <taxon>Bacteriovoracia</taxon>
        <taxon>Bacteriovoracales</taxon>
        <taxon>Bacteriovoracaceae</taxon>
        <taxon>Bacteriovorax</taxon>
    </lineage>
</organism>
<accession>A0A2K9NQD3</accession>
<dbReference type="RefSeq" id="WP_102243010.1">
    <property type="nucleotide sequence ID" value="NZ_CP025704.1"/>
</dbReference>